<keyword evidence="3" id="KW-0902">Two-component regulatory system</keyword>
<evidence type="ECO:0000259" key="4">
    <source>
        <dbReference type="SMART" id="SM00387"/>
    </source>
</evidence>
<evidence type="ECO:0000256" key="2">
    <source>
        <dbReference type="ARBA" id="ARBA00012438"/>
    </source>
</evidence>
<dbReference type="Proteomes" id="UP001523566">
    <property type="component" value="Unassembled WGS sequence"/>
</dbReference>
<organism evidence="5 6">
    <name type="scientific">Aequitasia blattaphilus</name>
    <dbReference type="NCBI Taxonomy" id="2949332"/>
    <lineage>
        <taxon>Bacteria</taxon>
        <taxon>Bacillati</taxon>
        <taxon>Bacillota</taxon>
        <taxon>Clostridia</taxon>
        <taxon>Lachnospirales</taxon>
        <taxon>Lachnospiraceae</taxon>
        <taxon>Aequitasia</taxon>
    </lineage>
</organism>
<dbReference type="InterPro" id="IPR004358">
    <property type="entry name" value="Sig_transdc_His_kin-like_C"/>
</dbReference>
<dbReference type="PANTHER" id="PTHR34220:SF7">
    <property type="entry name" value="SENSOR HISTIDINE KINASE YPDA"/>
    <property type="match status" value="1"/>
</dbReference>
<dbReference type="SUPFAM" id="SSF55874">
    <property type="entry name" value="ATPase domain of HSP90 chaperone/DNA topoisomerase II/histidine kinase"/>
    <property type="match status" value="1"/>
</dbReference>
<dbReference type="InterPro" id="IPR010559">
    <property type="entry name" value="Sig_transdc_His_kin_internal"/>
</dbReference>
<dbReference type="InterPro" id="IPR036890">
    <property type="entry name" value="HATPase_C_sf"/>
</dbReference>
<dbReference type="GO" id="GO:0016301">
    <property type="term" value="F:kinase activity"/>
    <property type="evidence" value="ECO:0007669"/>
    <property type="project" value="UniProtKB-KW"/>
</dbReference>
<protein>
    <recommendedName>
        <fullName evidence="2">histidine kinase</fullName>
        <ecNumber evidence="2">2.7.13.3</ecNumber>
    </recommendedName>
</protein>
<dbReference type="InterPro" id="IPR003594">
    <property type="entry name" value="HATPase_dom"/>
</dbReference>
<evidence type="ECO:0000256" key="3">
    <source>
        <dbReference type="ARBA" id="ARBA00023012"/>
    </source>
</evidence>
<evidence type="ECO:0000313" key="6">
    <source>
        <dbReference type="Proteomes" id="UP001523566"/>
    </source>
</evidence>
<dbReference type="SMART" id="SM00387">
    <property type="entry name" value="HATPase_c"/>
    <property type="match status" value="1"/>
</dbReference>
<dbReference type="PANTHER" id="PTHR34220">
    <property type="entry name" value="SENSOR HISTIDINE KINASE YPDA"/>
    <property type="match status" value="1"/>
</dbReference>
<comment type="catalytic activity">
    <reaction evidence="1">
        <text>ATP + protein L-histidine = ADP + protein N-phospho-L-histidine.</text>
        <dbReference type="EC" id="2.7.13.3"/>
    </reaction>
</comment>
<name>A0ABT1EB07_9FIRM</name>
<feature type="domain" description="Histidine kinase/HSP90-like ATPase" evidence="4">
    <location>
        <begin position="133"/>
        <end position="249"/>
    </location>
</feature>
<gene>
    <name evidence="5" type="ORF">NK125_11410</name>
</gene>
<sequence>MRIVTKKQLEKLIEKRISEERKKNQSLYRKQILDYSRDLMALQSQINPHFLYNSLECIRGLAMIEGSNEIARISENLSNFFRYNINIKRDIVTIHDEVENVKNYITIQQFRFQDKFQIHYDFENNSHLLAHSLPKLTLQPLVENALNHGLKDTLTDGLITITLEEGDSFLLIHIIDNGKGIEPPRLIEIQNALYDAELQQLSSDRSNNGSALLNVHHRLQLHFGFEFGLEIKSALGFGTRITIRLPRKDKNPIHYE</sequence>
<keyword evidence="6" id="KW-1185">Reference proteome</keyword>
<dbReference type="RefSeq" id="WP_262066811.1">
    <property type="nucleotide sequence ID" value="NZ_JAMXOD010000016.1"/>
</dbReference>
<reference evidence="5 6" key="1">
    <citation type="journal article" date="2022" name="Genome Biol. Evol.">
        <title>Host diet, physiology and behaviors set the stage for Lachnospiraceae cladogenesis.</title>
        <authorList>
            <person name="Vera-Ponce De Leon A."/>
            <person name="Schneider M."/>
            <person name="Jahnes B.C."/>
            <person name="Sadowski V."/>
            <person name="Camuy-Velez L.A."/>
            <person name="Duan J."/>
            <person name="Sabree Z.L."/>
        </authorList>
    </citation>
    <scope>NUCLEOTIDE SEQUENCE [LARGE SCALE GENOMIC DNA]</scope>
    <source>
        <strain evidence="5 6">PAL113</strain>
    </source>
</reference>
<dbReference type="InterPro" id="IPR050640">
    <property type="entry name" value="Bact_2-comp_sensor_kinase"/>
</dbReference>
<dbReference type="EC" id="2.7.13.3" evidence="2"/>
<accession>A0ABT1EB07</accession>
<dbReference type="Gene3D" id="3.30.565.10">
    <property type="entry name" value="Histidine kinase-like ATPase, C-terminal domain"/>
    <property type="match status" value="1"/>
</dbReference>
<evidence type="ECO:0000256" key="1">
    <source>
        <dbReference type="ARBA" id="ARBA00000085"/>
    </source>
</evidence>
<dbReference type="Pfam" id="PF02518">
    <property type="entry name" value="HATPase_c"/>
    <property type="match status" value="1"/>
</dbReference>
<keyword evidence="5" id="KW-0808">Transferase</keyword>
<dbReference type="Pfam" id="PF06580">
    <property type="entry name" value="His_kinase"/>
    <property type="match status" value="1"/>
</dbReference>
<dbReference type="PRINTS" id="PR00344">
    <property type="entry name" value="BCTRLSENSOR"/>
</dbReference>
<keyword evidence="5" id="KW-0418">Kinase</keyword>
<proteinExistence type="predicted"/>
<dbReference type="EMBL" id="JAMZFW010000016">
    <property type="protein sequence ID" value="MCP1103025.1"/>
    <property type="molecule type" value="Genomic_DNA"/>
</dbReference>
<evidence type="ECO:0000313" key="5">
    <source>
        <dbReference type="EMBL" id="MCP1103025.1"/>
    </source>
</evidence>
<comment type="caution">
    <text evidence="5">The sequence shown here is derived from an EMBL/GenBank/DDBJ whole genome shotgun (WGS) entry which is preliminary data.</text>
</comment>